<reference evidence="1" key="1">
    <citation type="journal article" date="2023" name="Plant J.">
        <title>The genome of the king protea, Protea cynaroides.</title>
        <authorList>
            <person name="Chang J."/>
            <person name="Duong T.A."/>
            <person name="Schoeman C."/>
            <person name="Ma X."/>
            <person name="Roodt D."/>
            <person name="Barker N."/>
            <person name="Li Z."/>
            <person name="Van de Peer Y."/>
            <person name="Mizrachi E."/>
        </authorList>
    </citation>
    <scope>NUCLEOTIDE SEQUENCE</scope>
    <source>
        <tissue evidence="1">Young leaves</tissue>
    </source>
</reference>
<dbReference type="Proteomes" id="UP001141806">
    <property type="component" value="Unassembled WGS sequence"/>
</dbReference>
<protein>
    <submittedName>
        <fullName evidence="1">Uncharacterized protein</fullName>
    </submittedName>
</protein>
<name>A0A9Q0KZF3_9MAGN</name>
<dbReference type="AlphaFoldDB" id="A0A9Q0KZF3"/>
<dbReference type="PANTHER" id="PTHR31390:SF0">
    <property type="entry name" value="DOMAIN PROTEIN, PUTATIVE (DUF3527)-RELATED"/>
    <property type="match status" value="1"/>
</dbReference>
<accession>A0A9Q0KZF3</accession>
<dbReference type="PANTHER" id="PTHR31390">
    <property type="entry name" value="EXPRESSED PROTEIN"/>
    <property type="match status" value="1"/>
</dbReference>
<dbReference type="OrthoDB" id="1939710at2759"/>
<sequence length="213" mass="23399">MTTATLIFIVEGNSTRYGIYYSYRCCLVIIVVACKDAPSDNFFEICLDTEDRKNHSSETIDQGASKKLNFRCDRSIGPLNCSHCLSERDTVLALNKSSSAKVGTSNSPSWSDIDHSKASPKVRVNPIRRMLKPIMKSKSLRNQPVSLAEFGDMKTVGLASISRKRTVCKSLLHDFSNTVTKGRNGASFCQERSAQSGCGLITYSPTRASQIGV</sequence>
<evidence type="ECO:0000313" key="1">
    <source>
        <dbReference type="EMBL" id="KAJ4979489.1"/>
    </source>
</evidence>
<proteinExistence type="predicted"/>
<comment type="caution">
    <text evidence="1">The sequence shown here is derived from an EMBL/GenBank/DDBJ whole genome shotgun (WGS) entry which is preliminary data.</text>
</comment>
<gene>
    <name evidence="1" type="ORF">NE237_010269</name>
</gene>
<organism evidence="1 2">
    <name type="scientific">Protea cynaroides</name>
    <dbReference type="NCBI Taxonomy" id="273540"/>
    <lineage>
        <taxon>Eukaryota</taxon>
        <taxon>Viridiplantae</taxon>
        <taxon>Streptophyta</taxon>
        <taxon>Embryophyta</taxon>
        <taxon>Tracheophyta</taxon>
        <taxon>Spermatophyta</taxon>
        <taxon>Magnoliopsida</taxon>
        <taxon>Proteales</taxon>
        <taxon>Proteaceae</taxon>
        <taxon>Protea</taxon>
    </lineage>
</organism>
<keyword evidence="2" id="KW-1185">Reference proteome</keyword>
<dbReference type="EMBL" id="JAMYWD010000002">
    <property type="protein sequence ID" value="KAJ4979489.1"/>
    <property type="molecule type" value="Genomic_DNA"/>
</dbReference>
<evidence type="ECO:0000313" key="2">
    <source>
        <dbReference type="Proteomes" id="UP001141806"/>
    </source>
</evidence>